<evidence type="ECO:0000313" key="2">
    <source>
        <dbReference type="Proteomes" id="UP001310890"/>
    </source>
</evidence>
<accession>A0AAN7TQ41</accession>
<protein>
    <submittedName>
        <fullName evidence="1">Uncharacterized protein</fullName>
    </submittedName>
</protein>
<comment type="caution">
    <text evidence="1">The sequence shown here is derived from an EMBL/GenBank/DDBJ whole genome shotgun (WGS) entry which is preliminary data.</text>
</comment>
<gene>
    <name evidence="1" type="ORF">LTR62_002964</name>
</gene>
<evidence type="ECO:0000313" key="1">
    <source>
        <dbReference type="EMBL" id="KAK5118450.1"/>
    </source>
</evidence>
<dbReference type="EMBL" id="JAVRRL010000002">
    <property type="protein sequence ID" value="KAK5118450.1"/>
    <property type="molecule type" value="Genomic_DNA"/>
</dbReference>
<organism evidence="1 2">
    <name type="scientific">Meristemomyces frigidus</name>
    <dbReference type="NCBI Taxonomy" id="1508187"/>
    <lineage>
        <taxon>Eukaryota</taxon>
        <taxon>Fungi</taxon>
        <taxon>Dikarya</taxon>
        <taxon>Ascomycota</taxon>
        <taxon>Pezizomycotina</taxon>
        <taxon>Dothideomycetes</taxon>
        <taxon>Dothideomycetidae</taxon>
        <taxon>Mycosphaerellales</taxon>
        <taxon>Teratosphaeriaceae</taxon>
        <taxon>Meristemomyces</taxon>
    </lineage>
</organism>
<reference evidence="1" key="1">
    <citation type="submission" date="2023-08" db="EMBL/GenBank/DDBJ databases">
        <title>Black Yeasts Isolated from many extreme environments.</title>
        <authorList>
            <person name="Coleine C."/>
            <person name="Stajich J.E."/>
            <person name="Selbmann L."/>
        </authorList>
    </citation>
    <scope>NUCLEOTIDE SEQUENCE</scope>
    <source>
        <strain evidence="1">CCFEE 5401</strain>
    </source>
</reference>
<dbReference type="AlphaFoldDB" id="A0AAN7TQ41"/>
<name>A0AAN7TQ41_9PEZI</name>
<dbReference type="Proteomes" id="UP001310890">
    <property type="component" value="Unassembled WGS sequence"/>
</dbReference>
<proteinExistence type="predicted"/>
<sequence>MHKSRPPLLQDVERIQKNHQSDTNLSEDEVKVLREASKTGDAEKVHEVEQLFEDDSPYDVVRAAVRNTDGEEVANTLRAWILGFLLRHTLSWHQHVLEYALASHLHTHSGDLVGCLSRRLSLGHG</sequence>